<sequence length="429" mass="49376">MNSKGVIRTLIISNNPLSETNNNGKTIASFFSSSQKYNLSQLYFSNEVPVSNITNNFYNISDSDVLKSIFYKDQKTGQVVKLSNNQRDDKNNINFQKVIRYTKKSQLSRILRETAWQIASWNNDELNQWLEAVNPELLFFVAGDSLFAYQIAQYIQQKFSTKMIVYITDDYILKRQTLNPFWWTRRNKLIKKMRTVINDADLLITISPKMQEVYSRIFNKKSFVAANISESMKTREEKKTSSYRFVYTGGLHLNRDKILLKIGEAIEEINENFEENIEFYIYSNNNPTPGFIRRIEKLECTIFGGSLNPVELKTALNNADSPIFVESFDKKSIEATRLSLSTKIPEYLSLGKPIIAIGPDNISSMNYLSKVAFCINSSNNIKDGITNFMFKRDKGSYGKKAIKLYNSKHNKEAILSAFNEEVDKIVKGK</sequence>
<dbReference type="Gene3D" id="3.40.50.2000">
    <property type="entry name" value="Glycogen Phosphorylase B"/>
    <property type="match status" value="1"/>
</dbReference>
<dbReference type="EMBL" id="BAAADA010000046">
    <property type="protein sequence ID" value="GAA0478696.1"/>
    <property type="molecule type" value="Genomic_DNA"/>
</dbReference>
<keyword evidence="2" id="KW-1185">Reference proteome</keyword>
<name>A0ABP3KJ52_9LACT</name>
<dbReference type="Proteomes" id="UP001410648">
    <property type="component" value="Unassembled WGS sequence"/>
</dbReference>
<proteinExistence type="predicted"/>
<gene>
    <name evidence="1" type="ORF">GCM10008936_06170</name>
</gene>
<dbReference type="RefSeq" id="WP_346024104.1">
    <property type="nucleotide sequence ID" value="NZ_BAAADA010000046.1"/>
</dbReference>
<organism evidence="1 2">
    <name type="scientific">Alkalibacterium indicireducens</name>
    <dbReference type="NCBI Taxonomy" id="398758"/>
    <lineage>
        <taxon>Bacteria</taxon>
        <taxon>Bacillati</taxon>
        <taxon>Bacillota</taxon>
        <taxon>Bacilli</taxon>
        <taxon>Lactobacillales</taxon>
        <taxon>Carnobacteriaceae</taxon>
        <taxon>Alkalibacterium</taxon>
    </lineage>
</organism>
<comment type="caution">
    <text evidence="1">The sequence shown here is derived from an EMBL/GenBank/DDBJ whole genome shotgun (WGS) entry which is preliminary data.</text>
</comment>
<evidence type="ECO:0000313" key="1">
    <source>
        <dbReference type="EMBL" id="GAA0478696.1"/>
    </source>
</evidence>
<evidence type="ECO:0000313" key="2">
    <source>
        <dbReference type="Proteomes" id="UP001410648"/>
    </source>
</evidence>
<protein>
    <submittedName>
        <fullName evidence="1">Uncharacterized protein</fullName>
    </submittedName>
</protein>
<dbReference type="SUPFAM" id="SSF53756">
    <property type="entry name" value="UDP-Glycosyltransferase/glycogen phosphorylase"/>
    <property type="match status" value="1"/>
</dbReference>
<reference evidence="2" key="1">
    <citation type="journal article" date="2019" name="Int. J. Syst. Evol. Microbiol.">
        <title>The Global Catalogue of Microorganisms (GCM) 10K type strain sequencing project: providing services to taxonomists for standard genome sequencing and annotation.</title>
        <authorList>
            <consortium name="The Broad Institute Genomics Platform"/>
            <consortium name="The Broad Institute Genome Sequencing Center for Infectious Disease"/>
            <person name="Wu L."/>
            <person name="Ma J."/>
        </authorList>
    </citation>
    <scope>NUCLEOTIDE SEQUENCE [LARGE SCALE GENOMIC DNA]</scope>
    <source>
        <strain evidence="2">JCM 14232</strain>
    </source>
</reference>
<accession>A0ABP3KJ52</accession>